<reference evidence="2 3" key="1">
    <citation type="submission" date="2013-12" db="EMBL/GenBank/DDBJ databases">
        <title>Draft genome of the parsitic nematode Ancylostoma duodenale.</title>
        <authorList>
            <person name="Mitreva M."/>
        </authorList>
    </citation>
    <scope>NUCLEOTIDE SEQUENCE [LARGE SCALE GENOMIC DNA]</scope>
    <source>
        <strain evidence="2 3">Zhejiang</strain>
    </source>
</reference>
<accession>A0A0C2BIN8</accession>
<feature type="compositionally biased region" description="Acidic residues" evidence="1">
    <location>
        <begin position="66"/>
        <end position="75"/>
    </location>
</feature>
<dbReference type="EMBL" id="KN783916">
    <property type="protein sequence ID" value="KIH43658.1"/>
    <property type="molecule type" value="Genomic_DNA"/>
</dbReference>
<protein>
    <submittedName>
        <fullName evidence="2">Uncharacterized protein</fullName>
    </submittedName>
</protein>
<feature type="region of interest" description="Disordered" evidence="1">
    <location>
        <begin position="1"/>
        <end position="141"/>
    </location>
</feature>
<evidence type="ECO:0000256" key="1">
    <source>
        <dbReference type="SAM" id="MobiDB-lite"/>
    </source>
</evidence>
<name>A0A0C2BIN8_9BILA</name>
<feature type="compositionally biased region" description="Low complexity" evidence="1">
    <location>
        <begin position="110"/>
        <end position="123"/>
    </location>
</feature>
<sequence length="141" mass="15267">MFVSPITSYINPLSSPDSPQSPPPPARKQSGQLANVDQNIDLFSSLDSNNPRAKAQTQSDASAENSTDEDKDEENGNVLDSSLDSQKAFSALTKTSSEEDSAEKRRRELIMLTSSSTMASSLERSLEQGAMHSDGLSDKER</sequence>
<evidence type="ECO:0000313" key="2">
    <source>
        <dbReference type="EMBL" id="KIH43658.1"/>
    </source>
</evidence>
<dbReference type="Proteomes" id="UP000054047">
    <property type="component" value="Unassembled WGS sequence"/>
</dbReference>
<feature type="compositionally biased region" description="Polar residues" evidence="1">
    <location>
        <begin position="1"/>
        <end position="11"/>
    </location>
</feature>
<feature type="compositionally biased region" description="Polar residues" evidence="1">
    <location>
        <begin position="78"/>
        <end position="95"/>
    </location>
</feature>
<evidence type="ECO:0000313" key="3">
    <source>
        <dbReference type="Proteomes" id="UP000054047"/>
    </source>
</evidence>
<feature type="non-terminal residue" evidence="2">
    <location>
        <position position="141"/>
    </location>
</feature>
<dbReference type="AlphaFoldDB" id="A0A0C2BIN8"/>
<gene>
    <name evidence="2" type="ORF">ANCDUO_26331</name>
</gene>
<keyword evidence="3" id="KW-1185">Reference proteome</keyword>
<feature type="compositionally biased region" description="Polar residues" evidence="1">
    <location>
        <begin position="29"/>
        <end position="65"/>
    </location>
</feature>
<proteinExistence type="predicted"/>
<organism evidence="2 3">
    <name type="scientific">Ancylostoma duodenale</name>
    <dbReference type="NCBI Taxonomy" id="51022"/>
    <lineage>
        <taxon>Eukaryota</taxon>
        <taxon>Metazoa</taxon>
        <taxon>Ecdysozoa</taxon>
        <taxon>Nematoda</taxon>
        <taxon>Chromadorea</taxon>
        <taxon>Rhabditida</taxon>
        <taxon>Rhabditina</taxon>
        <taxon>Rhabditomorpha</taxon>
        <taxon>Strongyloidea</taxon>
        <taxon>Ancylostomatidae</taxon>
        <taxon>Ancylostomatinae</taxon>
        <taxon>Ancylostoma</taxon>
    </lineage>
</organism>